<keyword evidence="4" id="KW-0449">Lipoprotein</keyword>
<dbReference type="InterPro" id="IPR008405">
    <property type="entry name" value="ApoL"/>
</dbReference>
<feature type="compositionally biased region" description="Basic and acidic residues" evidence="2">
    <location>
        <begin position="487"/>
        <end position="502"/>
    </location>
</feature>
<feature type="region of interest" description="Disordered" evidence="2">
    <location>
        <begin position="537"/>
        <end position="646"/>
    </location>
</feature>
<keyword evidence="3" id="KW-0472">Membrane</keyword>
<feature type="region of interest" description="Disordered" evidence="2">
    <location>
        <begin position="385"/>
        <end position="503"/>
    </location>
</feature>
<evidence type="ECO:0000256" key="2">
    <source>
        <dbReference type="SAM" id="MobiDB-lite"/>
    </source>
</evidence>
<evidence type="ECO:0000256" key="3">
    <source>
        <dbReference type="SAM" id="Phobius"/>
    </source>
</evidence>
<feature type="compositionally biased region" description="Polar residues" evidence="2">
    <location>
        <begin position="316"/>
        <end position="325"/>
    </location>
</feature>
<feature type="compositionally biased region" description="Basic and acidic residues" evidence="2">
    <location>
        <begin position="34"/>
        <end position="44"/>
    </location>
</feature>
<dbReference type="PANTHER" id="PTHR14096">
    <property type="entry name" value="APOLIPOPROTEIN L"/>
    <property type="match status" value="1"/>
</dbReference>
<dbReference type="GO" id="GO:0042157">
    <property type="term" value="P:lipoprotein metabolic process"/>
    <property type="evidence" value="ECO:0007669"/>
    <property type="project" value="InterPro"/>
</dbReference>
<comment type="similarity">
    <text evidence="1">Belongs to the apolipoprotein L family.</text>
</comment>
<feature type="compositionally biased region" description="Basic and acidic residues" evidence="2">
    <location>
        <begin position="299"/>
        <end position="313"/>
    </location>
</feature>
<keyword evidence="3" id="KW-1133">Transmembrane helix</keyword>
<organism evidence="4 5">
    <name type="scientific">Oryzias melastigma</name>
    <name type="common">Marine medaka</name>
    <dbReference type="NCBI Taxonomy" id="30732"/>
    <lineage>
        <taxon>Eukaryota</taxon>
        <taxon>Metazoa</taxon>
        <taxon>Chordata</taxon>
        <taxon>Craniata</taxon>
        <taxon>Vertebrata</taxon>
        <taxon>Euteleostomi</taxon>
        <taxon>Actinopterygii</taxon>
        <taxon>Neopterygii</taxon>
        <taxon>Teleostei</taxon>
        <taxon>Neoteleostei</taxon>
        <taxon>Acanthomorphata</taxon>
        <taxon>Ovalentaria</taxon>
        <taxon>Atherinomorphae</taxon>
        <taxon>Beloniformes</taxon>
        <taxon>Adrianichthyidae</taxon>
        <taxon>Oryziinae</taxon>
        <taxon>Oryzias</taxon>
    </lineage>
</organism>
<gene>
    <name evidence="4" type="ORF">FQA47_000568</name>
</gene>
<feature type="compositionally biased region" description="Polar residues" evidence="2">
    <location>
        <begin position="220"/>
        <end position="242"/>
    </location>
</feature>
<dbReference type="GO" id="GO:0008289">
    <property type="term" value="F:lipid binding"/>
    <property type="evidence" value="ECO:0007669"/>
    <property type="project" value="InterPro"/>
</dbReference>
<dbReference type="Pfam" id="PF05461">
    <property type="entry name" value="ApoL"/>
    <property type="match status" value="1"/>
</dbReference>
<sequence>MRSFSTGFPGDMEACMMKPEVKKKRKPPKLPPKPTEEKLKEAEKPQTPAADMQSHRISNNRKLSETPVVPPRPTEKELQNSSRYSLHKKTQADHTESPREGDQSGAADETDFKQSNRSALTGMFRGSQKEKKPSFTSYLHPPNEQDSTDDEIPVKQAPSNKPEFLKGVMKGLNRKTSPKIIKDNNDSEDAAEDEASAQTSEKKGFLSNILKKSKTPAEEASTQDNLSVHSELSASNDSLSEQSKGKGGKLTKIFKRSPKVEGTGDEPLAGELSGSSDSLAETHAMEKGFFSAILRRSPKTFEEETPEQDKEVLEVESTSNSQSDNSKGKGNIFSEIFRKSPNLSESSNLEDGSEPLQGEPADKQLEKKEKGAWFGFLKKTPKATAEEKLLQKDEDEDVSVSSADPSEDTCSQIKAESDELTSSKEGSTESSTKDRNLEASSEDPSDSNRSKEKKLFSNMFRKQQKPAEGAAAEMEWETNTENATTDSSEKLADTTVSKEKKGGFAGKFKTSFENLFEKESDPKADDKWLTRSCENLSEVTTTKEKSGKFTQLFKKSPKPAPRSVATEHPLDSNLSASWDNLSEIEKEDLSEQAEPANDNDVLLEAATNTKEKKGGLSGIFKRTPKTSENQGDEGRETPEGGRLKLKRTVKKKRRVVSFRVKTTLPTNGRSTLQRSDEMPIIEEAVEMQEINPEQFVQESTVEVQPVEMAAYPSGESPSEPEEENDELMEWWNTVKGWTEWNKSSNFQEDEESAVEQAADRVYMAARLFVRLFNQRGASLQHRILELLAVADAADQFHKRTVSAAVGGGVASVAGSIATITGLILAPFTFGASIIVTAVGIGVATAGSITSATANITDTVHSNMDRKKVEKMIQGYQEEITVIRECLEFLQEGMDTLQEWDFEKYSESAAKKALNHNIKHVMKEGGRAGKALMINTDKLISTVQVLGAAGGAAKAAQAISVTTGVMSALFLALDVFFLAKDSHELRKGAKTRFASKIREVCKDLQDGLLELNKVKTQATEDHGRH</sequence>
<evidence type="ECO:0000313" key="5">
    <source>
        <dbReference type="Proteomes" id="UP000646548"/>
    </source>
</evidence>
<dbReference type="AlphaFoldDB" id="A0A834CGD2"/>
<dbReference type="GO" id="GO:0005576">
    <property type="term" value="C:extracellular region"/>
    <property type="evidence" value="ECO:0007669"/>
    <property type="project" value="InterPro"/>
</dbReference>
<feature type="compositionally biased region" description="Basic residues" evidence="2">
    <location>
        <begin position="246"/>
        <end position="257"/>
    </location>
</feature>
<dbReference type="Proteomes" id="UP000646548">
    <property type="component" value="Unassembled WGS sequence"/>
</dbReference>
<proteinExistence type="inferred from homology"/>
<accession>A0A834CGD2</accession>
<dbReference type="PANTHER" id="PTHR14096:SF34">
    <property type="entry name" value="APOLIPOPROTEIN L3-LIKE-RELATED"/>
    <property type="match status" value="1"/>
</dbReference>
<feature type="compositionally biased region" description="Basic and acidic residues" evidence="2">
    <location>
        <begin position="446"/>
        <end position="455"/>
    </location>
</feature>
<dbReference type="EMBL" id="WKFB01000293">
    <property type="protein sequence ID" value="KAF6728073.1"/>
    <property type="molecule type" value="Genomic_DNA"/>
</dbReference>
<feature type="compositionally biased region" description="Basic and acidic residues" evidence="2">
    <location>
        <begin position="632"/>
        <end position="642"/>
    </location>
</feature>
<feature type="compositionally biased region" description="Polar residues" evidence="2">
    <location>
        <begin position="477"/>
        <end position="486"/>
    </location>
</feature>
<dbReference type="GO" id="GO:0006869">
    <property type="term" value="P:lipid transport"/>
    <property type="evidence" value="ECO:0007669"/>
    <property type="project" value="InterPro"/>
</dbReference>
<evidence type="ECO:0000256" key="1">
    <source>
        <dbReference type="ARBA" id="ARBA00010090"/>
    </source>
</evidence>
<reference evidence="4" key="1">
    <citation type="journal article" name="BMC Genomics">
        <title>Long-read sequencing and de novo genome assembly of marine medaka (Oryzias melastigma).</title>
        <authorList>
            <person name="Liang P."/>
            <person name="Saqib H.S.A."/>
            <person name="Ni X."/>
            <person name="Shen Y."/>
        </authorList>
    </citation>
    <scope>NUCLEOTIDE SEQUENCE</scope>
    <source>
        <strain evidence="4">Bigg-433</strain>
    </source>
</reference>
<feature type="compositionally biased region" description="Polar residues" evidence="2">
    <location>
        <begin position="341"/>
        <end position="350"/>
    </location>
</feature>
<keyword evidence="3" id="KW-0812">Transmembrane</keyword>
<protein>
    <submittedName>
        <fullName evidence="4">Apolipoprotein L3</fullName>
    </submittedName>
</protein>
<evidence type="ECO:0000313" key="4">
    <source>
        <dbReference type="EMBL" id="KAF6728073.1"/>
    </source>
</evidence>
<name>A0A834CGD2_ORYME</name>
<comment type="caution">
    <text evidence="4">The sequence shown here is derived from an EMBL/GenBank/DDBJ whole genome shotgun (WGS) entry which is preliminary data.</text>
</comment>
<feature type="compositionally biased region" description="Basic and acidic residues" evidence="2">
    <location>
        <begin position="90"/>
        <end position="102"/>
    </location>
</feature>
<feature type="transmembrane region" description="Helical" evidence="3">
    <location>
        <begin position="957"/>
        <end position="978"/>
    </location>
</feature>
<dbReference type="GO" id="GO:0016020">
    <property type="term" value="C:membrane"/>
    <property type="evidence" value="ECO:0007669"/>
    <property type="project" value="TreeGrafter"/>
</dbReference>
<feature type="compositionally biased region" description="Acidic residues" evidence="2">
    <location>
        <begin position="186"/>
        <end position="195"/>
    </location>
</feature>
<feature type="region of interest" description="Disordered" evidence="2">
    <location>
        <begin position="298"/>
        <end position="368"/>
    </location>
</feature>
<feature type="region of interest" description="Disordered" evidence="2">
    <location>
        <begin position="1"/>
        <end position="280"/>
    </location>
</feature>